<comment type="catalytic activity">
    <reaction evidence="4">
        <text>uridine(38/39/40) in tRNA = pseudouridine(38/39/40) in tRNA</text>
        <dbReference type="Rhea" id="RHEA:22376"/>
        <dbReference type="Rhea" id="RHEA-COMP:10085"/>
        <dbReference type="Rhea" id="RHEA-COMP:10087"/>
        <dbReference type="ChEBI" id="CHEBI:65314"/>
        <dbReference type="ChEBI" id="CHEBI:65315"/>
        <dbReference type="EC" id="5.4.99.12"/>
    </reaction>
</comment>
<feature type="domain" description="Pseudouridine synthase I TruA alpha/beta" evidence="6">
    <location>
        <begin position="122"/>
        <end position="225"/>
    </location>
</feature>
<comment type="caution">
    <text evidence="7">The sequence shown here is derived from an EMBL/GenBank/DDBJ whole genome shotgun (WGS) entry which is preliminary data.</text>
</comment>
<feature type="region of interest" description="Disordered" evidence="5">
    <location>
        <begin position="67"/>
        <end position="88"/>
    </location>
</feature>
<dbReference type="Proteomes" id="UP000298327">
    <property type="component" value="Unassembled WGS sequence"/>
</dbReference>
<dbReference type="InterPro" id="IPR020095">
    <property type="entry name" value="PsdUridine_synth_TruA_C"/>
</dbReference>
<protein>
    <recommendedName>
        <fullName evidence="4">tRNA pseudouridine synthase</fullName>
        <ecNumber evidence="4">5.4.99.12</ecNumber>
    </recommendedName>
</protein>
<dbReference type="Pfam" id="PF01416">
    <property type="entry name" value="PseudoU_synth_1"/>
    <property type="match status" value="1"/>
</dbReference>
<dbReference type="PANTHER" id="PTHR11142">
    <property type="entry name" value="PSEUDOURIDYLATE SYNTHASE"/>
    <property type="match status" value="1"/>
</dbReference>
<feature type="compositionally biased region" description="Low complexity" evidence="5">
    <location>
        <begin position="72"/>
        <end position="86"/>
    </location>
</feature>
<name>A0A4Y9ZDP5_9AGAM</name>
<evidence type="ECO:0000256" key="1">
    <source>
        <dbReference type="ARBA" id="ARBA00009375"/>
    </source>
</evidence>
<comment type="similarity">
    <text evidence="1 4">Belongs to the tRNA pseudouridine synthase TruA family.</text>
</comment>
<proteinExistence type="inferred from homology"/>
<gene>
    <name evidence="7" type="ORF">EVG20_g1474</name>
</gene>
<dbReference type="GO" id="GO:0160147">
    <property type="term" value="F:tRNA pseudouridine(38-40) synthase activity"/>
    <property type="evidence" value="ECO:0007669"/>
    <property type="project" value="UniProtKB-EC"/>
</dbReference>
<feature type="region of interest" description="Disordered" evidence="5">
    <location>
        <begin position="330"/>
        <end position="364"/>
    </location>
</feature>
<dbReference type="GO" id="GO:0003723">
    <property type="term" value="F:RNA binding"/>
    <property type="evidence" value="ECO:0007669"/>
    <property type="project" value="InterPro"/>
</dbReference>
<sequence>MKIITQIPDVPDLVARVNEILPPEIRLWGYVRVQNSFNARVSCDSRKYTYFVPSYLLISPKPGSGMDKAFHESSPSSSTETPTEAPHPFWADVVNSTKEEDMQRKRQWRVGPEMMERLRSTAKKYEGTHNFHNFTVGRDFSDRSTQRHMKKIEISDPAVYGETEWISVMFHGQSFMLHQRKMMAALVLSCRVGTPSQVIDELYGPRQVFLPKMPSLGLLLEHPIFESYNRKVEGLSSKLSPTDPEYRPPIDFDIHNEQIAKFKQEQIYDRMRSIEDRGGVFDAWVRSVDAYTGKDLSYLNAKGVIPAAAVIKKGERRALPFREKRRFDATDFSATGKIEEQEGEEEEEEEGMTLDKARLVDMEG</sequence>
<dbReference type="GO" id="GO:0031119">
    <property type="term" value="P:tRNA pseudouridine synthesis"/>
    <property type="evidence" value="ECO:0007669"/>
    <property type="project" value="TreeGrafter"/>
</dbReference>
<evidence type="ECO:0000256" key="3">
    <source>
        <dbReference type="ARBA" id="ARBA00023235"/>
    </source>
</evidence>
<dbReference type="PANTHER" id="PTHR11142:SF4">
    <property type="entry name" value="PSEUDOURIDYLATE SYNTHASE 1 HOMOLOG"/>
    <property type="match status" value="1"/>
</dbReference>
<evidence type="ECO:0000313" key="8">
    <source>
        <dbReference type="Proteomes" id="UP000298327"/>
    </source>
</evidence>
<evidence type="ECO:0000313" key="7">
    <source>
        <dbReference type="EMBL" id="TFY71529.1"/>
    </source>
</evidence>
<dbReference type="OrthoDB" id="10256309at2759"/>
<feature type="compositionally biased region" description="Basic and acidic residues" evidence="5">
    <location>
        <begin position="353"/>
        <end position="364"/>
    </location>
</feature>
<feature type="compositionally biased region" description="Acidic residues" evidence="5">
    <location>
        <begin position="341"/>
        <end position="352"/>
    </location>
</feature>
<organism evidence="7 8">
    <name type="scientific">Dentipellis fragilis</name>
    <dbReference type="NCBI Taxonomy" id="205917"/>
    <lineage>
        <taxon>Eukaryota</taxon>
        <taxon>Fungi</taxon>
        <taxon>Dikarya</taxon>
        <taxon>Basidiomycota</taxon>
        <taxon>Agaricomycotina</taxon>
        <taxon>Agaricomycetes</taxon>
        <taxon>Russulales</taxon>
        <taxon>Hericiaceae</taxon>
        <taxon>Dentipellis</taxon>
    </lineage>
</organism>
<accession>A0A4Y9ZDP5</accession>
<keyword evidence="2 4" id="KW-0819">tRNA processing</keyword>
<evidence type="ECO:0000259" key="6">
    <source>
        <dbReference type="Pfam" id="PF01416"/>
    </source>
</evidence>
<keyword evidence="3 4" id="KW-0413">Isomerase</keyword>
<evidence type="ECO:0000256" key="4">
    <source>
        <dbReference type="RuleBase" id="RU003792"/>
    </source>
</evidence>
<evidence type="ECO:0000256" key="5">
    <source>
        <dbReference type="SAM" id="MobiDB-lite"/>
    </source>
</evidence>
<dbReference type="InterPro" id="IPR001406">
    <property type="entry name" value="PsdUridine_synth_TruA"/>
</dbReference>
<dbReference type="STRING" id="205917.A0A4Y9ZDP5"/>
<dbReference type="Gene3D" id="3.30.70.660">
    <property type="entry name" value="Pseudouridine synthase I, catalytic domain, C-terminal subdomain"/>
    <property type="match status" value="1"/>
</dbReference>
<dbReference type="AlphaFoldDB" id="A0A4Y9ZDP5"/>
<dbReference type="SUPFAM" id="SSF55120">
    <property type="entry name" value="Pseudouridine synthase"/>
    <property type="match status" value="1"/>
</dbReference>
<dbReference type="EC" id="5.4.99.12" evidence="4"/>
<dbReference type="GO" id="GO:1990481">
    <property type="term" value="P:mRNA pseudouridine synthesis"/>
    <property type="evidence" value="ECO:0007669"/>
    <property type="project" value="TreeGrafter"/>
</dbReference>
<dbReference type="FunFam" id="3.30.70.660:FF:000002">
    <property type="entry name" value="tRNA pseudouridine synthase"/>
    <property type="match status" value="1"/>
</dbReference>
<evidence type="ECO:0000256" key="2">
    <source>
        <dbReference type="ARBA" id="ARBA00022694"/>
    </source>
</evidence>
<keyword evidence="8" id="KW-1185">Reference proteome</keyword>
<dbReference type="EMBL" id="SEOQ01000047">
    <property type="protein sequence ID" value="TFY71529.1"/>
    <property type="molecule type" value="Genomic_DNA"/>
</dbReference>
<dbReference type="GO" id="GO:0005634">
    <property type="term" value="C:nucleus"/>
    <property type="evidence" value="ECO:0007669"/>
    <property type="project" value="TreeGrafter"/>
</dbReference>
<reference evidence="7 8" key="1">
    <citation type="submission" date="2019-02" db="EMBL/GenBank/DDBJ databases">
        <title>Genome sequencing of the rare red list fungi Dentipellis fragilis.</title>
        <authorList>
            <person name="Buettner E."/>
            <person name="Kellner H."/>
        </authorList>
    </citation>
    <scope>NUCLEOTIDE SEQUENCE [LARGE SCALE GENOMIC DNA]</scope>
    <source>
        <strain evidence="7 8">DSM 105465</strain>
    </source>
</reference>
<dbReference type="InterPro" id="IPR020103">
    <property type="entry name" value="PsdUridine_synth_cat_dom_sf"/>
</dbReference>
<dbReference type="InterPro" id="IPR020097">
    <property type="entry name" value="PsdUridine_synth_TruA_a/b_dom"/>
</dbReference>